<dbReference type="eggNOG" id="COG4122">
    <property type="taxonomic scope" value="Bacteria"/>
</dbReference>
<organism evidence="2 3">
    <name type="scientific">Pseudodesulfovibrio aespoeensis (strain ATCC 700646 / DSM 10631 / Aspo-2)</name>
    <name type="common">Desulfovibrio aespoeensis</name>
    <dbReference type="NCBI Taxonomy" id="643562"/>
    <lineage>
        <taxon>Bacteria</taxon>
        <taxon>Pseudomonadati</taxon>
        <taxon>Thermodesulfobacteriota</taxon>
        <taxon>Desulfovibrionia</taxon>
        <taxon>Desulfovibrionales</taxon>
        <taxon>Desulfovibrionaceae</taxon>
    </lineage>
</organism>
<dbReference type="InterPro" id="IPR029063">
    <property type="entry name" value="SAM-dependent_MTases_sf"/>
</dbReference>
<dbReference type="Pfam" id="PF13578">
    <property type="entry name" value="Methyltransf_24"/>
    <property type="match status" value="1"/>
</dbReference>
<evidence type="ECO:0008006" key="4">
    <source>
        <dbReference type="Google" id="ProtNLM"/>
    </source>
</evidence>
<gene>
    <name evidence="2" type="ordered locus">Daes_0095</name>
</gene>
<dbReference type="STRING" id="643562.Daes_0095"/>
<evidence type="ECO:0000313" key="2">
    <source>
        <dbReference type="EMBL" id="ADU61123.1"/>
    </source>
</evidence>
<feature type="region of interest" description="Disordered" evidence="1">
    <location>
        <begin position="1"/>
        <end position="27"/>
    </location>
</feature>
<dbReference type="HOGENOM" id="CLU_1438400_0_0_7"/>
<keyword evidence="3" id="KW-1185">Reference proteome</keyword>
<evidence type="ECO:0000256" key="1">
    <source>
        <dbReference type="SAM" id="MobiDB-lite"/>
    </source>
</evidence>
<proteinExistence type="predicted"/>
<reference evidence="2 3" key="2">
    <citation type="journal article" date="2014" name="Genome Announc.">
        <title>Complete Genome Sequence of the Subsurface, Mesophilic Sulfate-Reducing Bacterium Desulfovibrio aespoeensis Aspo-2.</title>
        <authorList>
            <person name="Pedersen K."/>
            <person name="Bengtsson A."/>
            <person name="Edlund J."/>
            <person name="Rabe L."/>
            <person name="Hazen T."/>
            <person name="Chakraborty R."/>
            <person name="Goodwin L."/>
            <person name="Shapiro N."/>
        </authorList>
    </citation>
    <scope>NUCLEOTIDE SEQUENCE [LARGE SCALE GENOMIC DNA]</scope>
    <source>
        <strain evidence="3">ATCC 700646 / DSM 10631 / Aspo-2</strain>
    </source>
</reference>
<protein>
    <recommendedName>
        <fullName evidence="4">Class I SAM-dependent methyltransferase</fullName>
    </recommendedName>
</protein>
<sequence length="223" mass="24797">MHLKTNNSLTYPTKSRSHPPAASGFWPCSTPRTPSADTWLPKKASRFMLLAEYGPGEGAVVEIGSFLGKSTCWLALGAKAAGREAITAVDYFKPMTFMATSEDPMDQAIAKAGSTLPFFKEHIRTFGVEDFVSPIVTDSRSAAEAWDGRQIRLLFIDGHHEYNSVKTDFSLWSPFVQQGGIIIFHDYCQSWPGVIQFYDEMMSSTDGYRELFTCHSMKVVAKS</sequence>
<evidence type="ECO:0000313" key="3">
    <source>
        <dbReference type="Proteomes" id="UP000002191"/>
    </source>
</evidence>
<dbReference type="Proteomes" id="UP000002191">
    <property type="component" value="Chromosome"/>
</dbReference>
<dbReference type="KEGG" id="das:Daes_0095"/>
<feature type="compositionally biased region" description="Polar residues" evidence="1">
    <location>
        <begin position="1"/>
        <end position="14"/>
    </location>
</feature>
<name>E6VUH8_PSEA9</name>
<dbReference type="Gene3D" id="3.40.50.150">
    <property type="entry name" value="Vaccinia Virus protein VP39"/>
    <property type="match status" value="1"/>
</dbReference>
<dbReference type="SUPFAM" id="SSF53335">
    <property type="entry name" value="S-adenosyl-L-methionine-dependent methyltransferases"/>
    <property type="match status" value="1"/>
</dbReference>
<accession>E6VUH8</accession>
<dbReference type="EMBL" id="CP002431">
    <property type="protein sequence ID" value="ADU61123.1"/>
    <property type="molecule type" value="Genomic_DNA"/>
</dbReference>
<dbReference type="AlphaFoldDB" id="E6VUH8"/>
<reference evidence="3" key="1">
    <citation type="submission" date="2010-12" db="EMBL/GenBank/DDBJ databases">
        <title>Complete sequence of Desulfovibrio aespoeensis Aspo-2.</title>
        <authorList>
            <consortium name="US DOE Joint Genome Institute"/>
            <person name="Lucas S."/>
            <person name="Copeland A."/>
            <person name="Lapidus A."/>
            <person name="Cheng J.-F."/>
            <person name="Goodwin L."/>
            <person name="Pitluck S."/>
            <person name="Chertkov O."/>
            <person name="Misra M."/>
            <person name="Detter J.C."/>
            <person name="Han C."/>
            <person name="Tapia R."/>
            <person name="Land M."/>
            <person name="Hauser L."/>
            <person name="Kyrpides N."/>
            <person name="Ivanova N."/>
            <person name="Ovchinnikova G."/>
            <person name="Pedersen K."/>
            <person name="Jagevall S."/>
            <person name="Hazen T."/>
            <person name="Woyke T."/>
        </authorList>
    </citation>
    <scope>NUCLEOTIDE SEQUENCE [LARGE SCALE GENOMIC DNA]</scope>
    <source>
        <strain evidence="3">ATCC 700646 / DSM 10631 / Aspo-2</strain>
    </source>
</reference>